<evidence type="ECO:0000313" key="3">
    <source>
        <dbReference type="Proteomes" id="UP000297540"/>
    </source>
</evidence>
<name>A0A4Y8S6K2_9SPHI</name>
<keyword evidence="1" id="KW-1133">Transmembrane helix</keyword>
<dbReference type="AlphaFoldDB" id="A0A4Y8S6K2"/>
<keyword evidence="1" id="KW-0812">Transmembrane</keyword>
<keyword evidence="1" id="KW-0472">Membrane</keyword>
<feature type="transmembrane region" description="Helical" evidence="1">
    <location>
        <begin position="36"/>
        <end position="55"/>
    </location>
</feature>
<dbReference type="EMBL" id="SOZE01000033">
    <property type="protein sequence ID" value="TFF34235.1"/>
    <property type="molecule type" value="Genomic_DNA"/>
</dbReference>
<comment type="caution">
    <text evidence="2">The sequence shown here is derived from an EMBL/GenBank/DDBJ whole genome shotgun (WGS) entry which is preliminary data.</text>
</comment>
<dbReference type="RefSeq" id="WP_133235190.1">
    <property type="nucleotide sequence ID" value="NZ_SOZE01000033.1"/>
</dbReference>
<organism evidence="2 3">
    <name type="scientific">Mucilaginibacter psychrotolerans</name>
    <dbReference type="NCBI Taxonomy" id="1524096"/>
    <lineage>
        <taxon>Bacteria</taxon>
        <taxon>Pseudomonadati</taxon>
        <taxon>Bacteroidota</taxon>
        <taxon>Sphingobacteriia</taxon>
        <taxon>Sphingobacteriales</taxon>
        <taxon>Sphingobacteriaceae</taxon>
        <taxon>Mucilaginibacter</taxon>
    </lineage>
</organism>
<feature type="transmembrane region" description="Helical" evidence="1">
    <location>
        <begin position="67"/>
        <end position="87"/>
    </location>
</feature>
<accession>A0A4Y8S6K2</accession>
<dbReference type="OrthoDB" id="129082at2"/>
<feature type="transmembrane region" description="Helical" evidence="1">
    <location>
        <begin position="93"/>
        <end position="114"/>
    </location>
</feature>
<feature type="transmembrane region" description="Helical" evidence="1">
    <location>
        <begin position="12"/>
        <end position="30"/>
    </location>
</feature>
<proteinExistence type="predicted"/>
<evidence type="ECO:0000256" key="1">
    <source>
        <dbReference type="SAM" id="Phobius"/>
    </source>
</evidence>
<gene>
    <name evidence="2" type="ORF">E2R66_22890</name>
</gene>
<keyword evidence="3" id="KW-1185">Reference proteome</keyword>
<evidence type="ECO:0000313" key="2">
    <source>
        <dbReference type="EMBL" id="TFF34235.1"/>
    </source>
</evidence>
<evidence type="ECO:0008006" key="4">
    <source>
        <dbReference type="Google" id="ProtNLM"/>
    </source>
</evidence>
<dbReference type="Proteomes" id="UP000297540">
    <property type="component" value="Unassembled WGS sequence"/>
</dbReference>
<protein>
    <recommendedName>
        <fullName evidence="4">DoxX family protein</fullName>
    </recommendedName>
</protein>
<reference evidence="2 3" key="1">
    <citation type="journal article" date="2017" name="Int. J. Syst. Evol. Microbiol.">
        <title>Mucilaginibacterpsychrotolerans sp. nov., isolated from peatlands.</title>
        <authorList>
            <person name="Deng Y."/>
            <person name="Shen L."/>
            <person name="Xu B."/>
            <person name="Liu Y."/>
            <person name="Gu Z."/>
            <person name="Liu H."/>
            <person name="Zhou Y."/>
        </authorList>
    </citation>
    <scope>NUCLEOTIDE SEQUENCE [LARGE SCALE GENOMIC DNA]</scope>
    <source>
        <strain evidence="2 3">NH7-4</strain>
    </source>
</reference>
<sequence length="134" mass="15010">MKILTPAMHGVADYLIVIFLWSAPTLFVLPGDLSRIAYGMGIAHLVLTICTDNTAGIFRFFSMRVHGIIEVALGVLLIVLCYTLLQYDDRAKPFLMTYGVLLLVLSLVTDYSYIKPDFRKLRASARLRDPNTAL</sequence>